<keyword evidence="1" id="KW-0808">Transferase</keyword>
<dbReference type="Gene3D" id="3.10.110.10">
    <property type="entry name" value="Ubiquitin Conjugating Enzyme"/>
    <property type="match status" value="1"/>
</dbReference>
<dbReference type="InterPro" id="IPR016135">
    <property type="entry name" value="UBQ-conjugating_enzyme/RWD"/>
</dbReference>
<dbReference type="OMA" id="IVIKFKR"/>
<dbReference type="CDD" id="cd23792">
    <property type="entry name" value="UBCc_UBE2D"/>
    <property type="match status" value="1"/>
</dbReference>
<dbReference type="FunFam" id="3.10.110.10:FF:000010">
    <property type="entry name" value="Ubiquitin-conjugating enzyme E2-16 kDa"/>
    <property type="match status" value="1"/>
</dbReference>
<accession>W4IXC5</accession>
<dbReference type="GO" id="GO:0004842">
    <property type="term" value="F:ubiquitin-protein transferase activity"/>
    <property type="evidence" value="ECO:0007669"/>
    <property type="project" value="UniProtKB-ARBA"/>
</dbReference>
<keyword evidence="2" id="KW-0547">Nucleotide-binding</keyword>
<proteinExistence type="predicted"/>
<keyword evidence="4" id="KW-0067">ATP-binding</keyword>
<dbReference type="PANTHER" id="PTHR24068">
    <property type="entry name" value="UBIQUITIN-CONJUGATING ENZYME E2"/>
    <property type="match status" value="1"/>
</dbReference>
<protein>
    <submittedName>
        <fullName evidence="7">Ubiquitin-conjugating enzyme E2 4</fullName>
    </submittedName>
</protein>
<evidence type="ECO:0000256" key="2">
    <source>
        <dbReference type="ARBA" id="ARBA00022741"/>
    </source>
</evidence>
<evidence type="ECO:0000313" key="7">
    <source>
        <dbReference type="EMBL" id="ETW54001.1"/>
    </source>
</evidence>
<dbReference type="Pfam" id="PF00179">
    <property type="entry name" value="UQ_con"/>
    <property type="match status" value="1"/>
</dbReference>
<gene>
    <name evidence="7" type="ORF">PFUGPA_03873</name>
</gene>
<dbReference type="SMART" id="SM01272">
    <property type="entry name" value="LsmAD"/>
    <property type="match status" value="1"/>
</dbReference>
<evidence type="ECO:0000256" key="4">
    <source>
        <dbReference type="ARBA" id="ARBA00022840"/>
    </source>
</evidence>
<evidence type="ECO:0000256" key="5">
    <source>
        <dbReference type="PROSITE-ProRule" id="PRU10133"/>
    </source>
</evidence>
<dbReference type="AlphaFoldDB" id="W4IXC5"/>
<dbReference type="Pfam" id="PF06741">
    <property type="entry name" value="LsmAD"/>
    <property type="match status" value="1"/>
</dbReference>
<dbReference type="InterPro" id="IPR025852">
    <property type="entry name" value="SM_dom_ATX"/>
</dbReference>
<sequence>MNKMKKTENINSSGAHKNINEDRLSYVMTCLLGNEVNVYMKDGKEIRGLFHAYNLTAKNDKKEIDISLNHTRMIPKNENTNGPINKSMIITDNLYTTIIGENINMNLKDPDNSIYSKDIFRIDADISENKKGKLNGHTNNRELKRWVGDNDIVDETKLKLDDKLNEPWDQFEHNRKLYGVTSTYKEEIYTTNLDINKIPHHVKIQADKIAKELEKRGMHLDPEDQEKNNNEIDEEDLFGAVRQNKDKFFKNNKFKKEDNKYKNYQGKYHHVNVKDLKEKLQLVKRENEKKYPSTANKQKQINFTVSSSIEENICANKKNKIPSKKSVSKNSEFIELQDLNKDPPTNCSAGPIGDDLFFWQATIMGPGDSPYENGVYFLNIKFPPDYPFKPPKIIFTTKIYHPNINTAGAICLDILKDQWSPALTISKVLLSISSLLTDPNADDPLVPEIAHVYKTDRTKYHQTAKAWTQKYAQ</sequence>
<reference evidence="7 8" key="1">
    <citation type="submission" date="2013-02" db="EMBL/GenBank/DDBJ databases">
        <title>The Genome Annotation of Plasmodium falciparum Palo Alto/Uganda.</title>
        <authorList>
            <consortium name="The Broad Institute Genome Sequencing Platform"/>
            <consortium name="The Broad Institute Genome Sequencing Center for Infectious Disease"/>
            <person name="Neafsey D."/>
            <person name="Hoffman S."/>
            <person name="Volkman S."/>
            <person name="Rosenthal P."/>
            <person name="Walker B."/>
            <person name="Young S.K."/>
            <person name="Zeng Q."/>
            <person name="Gargeya S."/>
            <person name="Fitzgerald M."/>
            <person name="Haas B."/>
            <person name="Abouelleil A."/>
            <person name="Allen A.W."/>
            <person name="Alvarado L."/>
            <person name="Arachchi H.M."/>
            <person name="Berlin A.M."/>
            <person name="Chapman S.B."/>
            <person name="Gainer-Dewar J."/>
            <person name="Goldberg J."/>
            <person name="Griggs A."/>
            <person name="Gujja S."/>
            <person name="Hansen M."/>
            <person name="Howarth C."/>
            <person name="Imamovic A."/>
            <person name="Ireland A."/>
            <person name="Larimer J."/>
            <person name="McCowan C."/>
            <person name="Murphy C."/>
            <person name="Pearson M."/>
            <person name="Poon T.W."/>
            <person name="Priest M."/>
            <person name="Roberts A."/>
            <person name="Saif S."/>
            <person name="Shea T."/>
            <person name="Sisk P."/>
            <person name="Sykes S."/>
            <person name="Wortman J."/>
            <person name="Nusbaum C."/>
            <person name="Birren B."/>
        </authorList>
    </citation>
    <scope>NUCLEOTIDE SEQUENCE [LARGE SCALE GENOMIC DNA]</scope>
    <source>
        <strain evidence="7 8">Palo Alto/Uganda</strain>
    </source>
</reference>
<organism evidence="7 8">
    <name type="scientific">Plasmodium falciparum (isolate Palo Alto / Uganda)</name>
    <dbReference type="NCBI Taxonomy" id="57270"/>
    <lineage>
        <taxon>Eukaryota</taxon>
        <taxon>Sar</taxon>
        <taxon>Alveolata</taxon>
        <taxon>Apicomplexa</taxon>
        <taxon>Aconoidasida</taxon>
        <taxon>Haemosporida</taxon>
        <taxon>Plasmodiidae</taxon>
        <taxon>Plasmodium</taxon>
        <taxon>Plasmodium (Laverania)</taxon>
    </lineage>
</organism>
<name>W4IXC5_PLAFP</name>
<evidence type="ECO:0000256" key="3">
    <source>
        <dbReference type="ARBA" id="ARBA00022786"/>
    </source>
</evidence>
<dbReference type="GO" id="GO:0005524">
    <property type="term" value="F:ATP binding"/>
    <property type="evidence" value="ECO:0007669"/>
    <property type="project" value="UniProtKB-KW"/>
</dbReference>
<dbReference type="PROSITE" id="PS50127">
    <property type="entry name" value="UBC_2"/>
    <property type="match status" value="1"/>
</dbReference>
<dbReference type="Pfam" id="PF14438">
    <property type="entry name" value="SM-ATX"/>
    <property type="match status" value="1"/>
</dbReference>
<feature type="active site" description="Glycyl thioester intermediate" evidence="5">
    <location>
        <position position="411"/>
    </location>
</feature>
<feature type="domain" description="UBC core" evidence="6">
    <location>
        <begin position="327"/>
        <end position="473"/>
    </location>
</feature>
<dbReference type="SUPFAM" id="SSF54495">
    <property type="entry name" value="UBC-like"/>
    <property type="match status" value="1"/>
</dbReference>
<dbReference type="EMBL" id="KI927384">
    <property type="protein sequence ID" value="ETW54001.1"/>
    <property type="molecule type" value="Genomic_DNA"/>
</dbReference>
<dbReference type="InterPro" id="IPR023313">
    <property type="entry name" value="UBQ-conjugating_AS"/>
</dbReference>
<evidence type="ECO:0000256" key="1">
    <source>
        <dbReference type="ARBA" id="ARBA00022679"/>
    </source>
</evidence>
<evidence type="ECO:0000259" key="6">
    <source>
        <dbReference type="PROSITE" id="PS50127"/>
    </source>
</evidence>
<dbReference type="OrthoDB" id="2275718at2759"/>
<dbReference type="InterPro" id="IPR000608">
    <property type="entry name" value="UBC"/>
</dbReference>
<dbReference type="PROSITE" id="PS00183">
    <property type="entry name" value="UBC_1"/>
    <property type="match status" value="1"/>
</dbReference>
<dbReference type="Proteomes" id="UP000019103">
    <property type="component" value="Unassembled WGS sequence"/>
</dbReference>
<dbReference type="SMART" id="SM00212">
    <property type="entry name" value="UBCc"/>
    <property type="match status" value="1"/>
</dbReference>
<dbReference type="InterPro" id="IPR009604">
    <property type="entry name" value="LsmAD_domain"/>
</dbReference>
<evidence type="ECO:0000313" key="8">
    <source>
        <dbReference type="Proteomes" id="UP000019103"/>
    </source>
</evidence>
<reference evidence="7 8" key="2">
    <citation type="submission" date="2013-02" db="EMBL/GenBank/DDBJ databases">
        <title>The Genome Sequence of Plasmodium falciparum Palo Alto/Uganda.</title>
        <authorList>
            <consortium name="The Broad Institute Genome Sequencing Platform"/>
            <consortium name="The Broad Institute Genome Sequencing Center for Infectious Disease"/>
            <person name="Neafsey D."/>
            <person name="Cheeseman I."/>
            <person name="Volkman S."/>
            <person name="Adams J."/>
            <person name="Walker B."/>
            <person name="Young S.K."/>
            <person name="Zeng Q."/>
            <person name="Gargeya S."/>
            <person name="Fitzgerald M."/>
            <person name="Haas B."/>
            <person name="Abouelleil A."/>
            <person name="Alvarado L."/>
            <person name="Arachchi H.M."/>
            <person name="Berlin A.M."/>
            <person name="Chapman S.B."/>
            <person name="Dewar J."/>
            <person name="Goldberg J."/>
            <person name="Griggs A."/>
            <person name="Gujja S."/>
            <person name="Hansen M."/>
            <person name="Howarth C."/>
            <person name="Imamovic A."/>
            <person name="Larimer J."/>
            <person name="McCowan C."/>
            <person name="Murphy C."/>
            <person name="Neiman D."/>
            <person name="Pearson M."/>
            <person name="Priest M."/>
            <person name="Roberts A."/>
            <person name="Saif S."/>
            <person name="Shea T."/>
            <person name="Sisk P."/>
            <person name="Sykes S."/>
            <person name="Wortman J."/>
            <person name="Nusbaum C."/>
            <person name="Birren B."/>
        </authorList>
    </citation>
    <scope>NUCLEOTIDE SEQUENCE [LARGE SCALE GENOMIC DNA]</scope>
    <source>
        <strain evidence="7 8">Palo Alto/Uganda</strain>
    </source>
</reference>
<keyword evidence="3" id="KW-0833">Ubl conjugation pathway</keyword>